<feature type="compositionally biased region" description="Acidic residues" evidence="1">
    <location>
        <begin position="393"/>
        <end position="419"/>
    </location>
</feature>
<dbReference type="AlphaFoldDB" id="A0A8H5ATE2"/>
<sequence length="444" mass="49681">MLASPLRALELPTFRPYTVSVPTRPMEQQQQPQLAQYQQLCVKNGPLNFSLQAHRNMIELILDNFGISQSHTELFAMFGSMPWLRSLYVKPVAGMFPEMDVLNPTVSPTLKPPRIPHRRCRRIALRSLKYFVVTAKASFCSAIMNQCQIPLGCAVEVNCTDCAVGPASGPIEDLLPRLRERIEATARRREGGDDDGDEDELLATEQTLEIHRHEICIANDTRGTPFICDAVTKLTIQHESGIDHSYFLPPLLEVFGYPAKPRVLSLSARDAIAQPGRYRNDLLRWLANIDDSLNEIKFHGDHAFQSFAPLLMAVSTEGTLICGQLFELSFRHCEFGAQTPNQATLAALLVMREGRVDLMGTNAPVERLLFDECPGLRIGDFPEHLEIIVEDIDNEGDDGGTSDVDDMQYDNNDEDDGNDSDVTIQHVDHGSKEDEDDGMDWDES</sequence>
<organism evidence="2 3">
    <name type="scientific">Psilocybe cf. subviscida</name>
    <dbReference type="NCBI Taxonomy" id="2480587"/>
    <lineage>
        <taxon>Eukaryota</taxon>
        <taxon>Fungi</taxon>
        <taxon>Dikarya</taxon>
        <taxon>Basidiomycota</taxon>
        <taxon>Agaricomycotina</taxon>
        <taxon>Agaricomycetes</taxon>
        <taxon>Agaricomycetidae</taxon>
        <taxon>Agaricales</taxon>
        <taxon>Agaricineae</taxon>
        <taxon>Strophariaceae</taxon>
        <taxon>Psilocybe</taxon>
    </lineage>
</organism>
<evidence type="ECO:0000313" key="3">
    <source>
        <dbReference type="Proteomes" id="UP000567179"/>
    </source>
</evidence>
<evidence type="ECO:0000256" key="1">
    <source>
        <dbReference type="SAM" id="MobiDB-lite"/>
    </source>
</evidence>
<comment type="caution">
    <text evidence="2">The sequence shown here is derived from an EMBL/GenBank/DDBJ whole genome shotgun (WGS) entry which is preliminary data.</text>
</comment>
<feature type="compositionally biased region" description="Acidic residues" evidence="1">
    <location>
        <begin position="433"/>
        <end position="444"/>
    </location>
</feature>
<proteinExistence type="predicted"/>
<accession>A0A8H5ATE2</accession>
<protein>
    <submittedName>
        <fullName evidence="2">Uncharacterized protein</fullName>
    </submittedName>
</protein>
<reference evidence="2 3" key="1">
    <citation type="journal article" date="2020" name="ISME J.">
        <title>Uncovering the hidden diversity of litter-decomposition mechanisms in mushroom-forming fungi.</title>
        <authorList>
            <person name="Floudas D."/>
            <person name="Bentzer J."/>
            <person name="Ahren D."/>
            <person name="Johansson T."/>
            <person name="Persson P."/>
            <person name="Tunlid A."/>
        </authorList>
    </citation>
    <scope>NUCLEOTIDE SEQUENCE [LARGE SCALE GENOMIC DNA]</scope>
    <source>
        <strain evidence="2 3">CBS 101986</strain>
    </source>
</reference>
<name>A0A8H5ATE2_9AGAR</name>
<gene>
    <name evidence="2" type="ORF">D9619_007863</name>
</gene>
<evidence type="ECO:0000313" key="2">
    <source>
        <dbReference type="EMBL" id="KAF5310554.1"/>
    </source>
</evidence>
<keyword evidence="3" id="KW-1185">Reference proteome</keyword>
<dbReference type="Proteomes" id="UP000567179">
    <property type="component" value="Unassembled WGS sequence"/>
</dbReference>
<feature type="region of interest" description="Disordered" evidence="1">
    <location>
        <begin position="393"/>
        <end position="444"/>
    </location>
</feature>
<dbReference type="EMBL" id="JAACJJ010000057">
    <property type="protein sequence ID" value="KAF5310554.1"/>
    <property type="molecule type" value="Genomic_DNA"/>
</dbReference>